<accession>A0ABP0JPR5</accession>
<evidence type="ECO:0000313" key="1">
    <source>
        <dbReference type="EMBL" id="CAK9016454.1"/>
    </source>
</evidence>
<protein>
    <submittedName>
        <fullName evidence="1">ABC transporter G family member 15 (ABC transporter ABCG.15) (AtABCG15) (White-brown complex homolog protein 15) (AtWBC15) (White-brown complex homolog protein 22) (AtWBC22)</fullName>
    </submittedName>
</protein>
<dbReference type="PANTHER" id="PTHR48041:SF139">
    <property type="entry name" value="PROTEIN SCARLET"/>
    <property type="match status" value="1"/>
</dbReference>
<reference evidence="1 2" key="1">
    <citation type="submission" date="2024-02" db="EMBL/GenBank/DDBJ databases">
        <authorList>
            <person name="Chen Y."/>
            <person name="Shah S."/>
            <person name="Dougan E. K."/>
            <person name="Thang M."/>
            <person name="Chan C."/>
        </authorList>
    </citation>
    <scope>NUCLEOTIDE SEQUENCE [LARGE SCALE GENOMIC DNA]</scope>
</reference>
<name>A0ABP0JPR5_9DINO</name>
<organism evidence="1 2">
    <name type="scientific">Durusdinium trenchii</name>
    <dbReference type="NCBI Taxonomy" id="1381693"/>
    <lineage>
        <taxon>Eukaryota</taxon>
        <taxon>Sar</taxon>
        <taxon>Alveolata</taxon>
        <taxon>Dinophyceae</taxon>
        <taxon>Suessiales</taxon>
        <taxon>Symbiodiniaceae</taxon>
        <taxon>Durusdinium</taxon>
    </lineage>
</organism>
<dbReference type="Proteomes" id="UP001642464">
    <property type="component" value="Unassembled WGS sequence"/>
</dbReference>
<dbReference type="Pfam" id="PF00005">
    <property type="entry name" value="ABC_tran"/>
    <property type="match status" value="1"/>
</dbReference>
<dbReference type="PANTHER" id="PTHR48041">
    <property type="entry name" value="ABC TRANSPORTER G FAMILY MEMBER 28"/>
    <property type="match status" value="1"/>
</dbReference>
<comment type="caution">
    <text evidence="1">The sequence shown here is derived from an EMBL/GenBank/DDBJ whole genome shotgun (WGS) entry which is preliminary data.</text>
</comment>
<proteinExistence type="predicted"/>
<dbReference type="InterPro" id="IPR003439">
    <property type="entry name" value="ABC_transporter-like_ATP-bd"/>
</dbReference>
<sequence length="746" mass="82923">MIPALANVMNSLASASVTDVADETLVFLIVLASCACITAILLVTFVVCCNCVVVPVCKCCGGDSKHWAPGGCLVFSMVGLWLLIHATQCVSNVPRPFSPTFVLQPSFQIDVDLDGFRHFCSADEPLLLKAKGQITAGTVTVIQGESASGKTTFVKLLAGEGNPHSCFQGSLAFARMPSDLLYSAFAVGTAQNITYSAELHRVMRRQGMYNHIGYMPQDDQAGVVSQLTVEENLFFALMWQRPELSPVERNNLVENILEELKLQDVRGFKMLHTDQKGQLSGGTLERANMALSLIGQRPVLFTDEHSAGQGEDVTSAKVLRDYASRGRIVVSIVHRASDKSFSYVDNLILLSGRASNKEGQARLHKSVVLYWGDAKKAQNYFAEHGFDRLDDETLSEYFARISVCRGFDLDICEKHQKQILEGFAHPLCEATKNDTGSEQSEPALPDSRDQVISFLVQTFTAFLKSQAIGFGNGIKVLFCLDFTLGLCLWLRSLNTQNAYKVSTGSYLMNLFTLIVMSVFVTGWMSVEMTPFIERDRPQGFSEYAFLLGKGGSMLFSTQVLGQIHVIMMRAAWKMKLFKLPAPEMNQMKYHKHFSLLYLYLFAVSFIIGWFFLDFQAAVLLTIVVHLVWAAFLAGFFPEAADVIADNEMAKLLMHMSPPFFILRSILQDELRNKPDSFFVLGPEAPTPDEKAKQGKQCRQAFHAKYQLTAKTWSTLTHLEDGAKVVLLLLVAYQAIVLDLARRELLS</sequence>
<gene>
    <name evidence="1" type="ORF">SCF082_LOCUS13197</name>
</gene>
<evidence type="ECO:0000313" key="2">
    <source>
        <dbReference type="Proteomes" id="UP001642464"/>
    </source>
</evidence>
<dbReference type="InterPro" id="IPR050352">
    <property type="entry name" value="ABCG_transporters"/>
</dbReference>
<dbReference type="PROSITE" id="PS50893">
    <property type="entry name" value="ABC_TRANSPORTER_2"/>
    <property type="match status" value="1"/>
</dbReference>
<dbReference type="InterPro" id="IPR027417">
    <property type="entry name" value="P-loop_NTPase"/>
</dbReference>
<dbReference type="SUPFAM" id="SSF52540">
    <property type="entry name" value="P-loop containing nucleoside triphosphate hydrolases"/>
    <property type="match status" value="1"/>
</dbReference>
<dbReference type="Gene3D" id="3.40.50.300">
    <property type="entry name" value="P-loop containing nucleotide triphosphate hydrolases"/>
    <property type="match status" value="1"/>
</dbReference>
<dbReference type="EMBL" id="CAXAMM010008114">
    <property type="protein sequence ID" value="CAK9016454.1"/>
    <property type="molecule type" value="Genomic_DNA"/>
</dbReference>
<keyword evidence="2" id="KW-1185">Reference proteome</keyword>